<evidence type="ECO:0000256" key="3">
    <source>
        <dbReference type="ARBA" id="ARBA00022553"/>
    </source>
</evidence>
<dbReference type="Gene3D" id="2.30.30.40">
    <property type="entry name" value="SH3 Domains"/>
    <property type="match status" value="1"/>
</dbReference>
<evidence type="ECO:0000256" key="5">
    <source>
        <dbReference type="ARBA" id="ARBA00022837"/>
    </source>
</evidence>
<dbReference type="InterPro" id="IPR035915">
    <property type="entry name" value="Plakin_repeat_sf"/>
</dbReference>
<dbReference type="GO" id="GO:0005509">
    <property type="term" value="F:calcium ion binding"/>
    <property type="evidence" value="ECO:0007669"/>
    <property type="project" value="InterPro"/>
</dbReference>
<feature type="domain" description="GAR" evidence="10">
    <location>
        <begin position="3207"/>
        <end position="3279"/>
    </location>
</feature>
<dbReference type="SUPFAM" id="SSF46966">
    <property type="entry name" value="Spectrin repeat"/>
    <property type="match status" value="14"/>
</dbReference>
<dbReference type="GO" id="GO:0008017">
    <property type="term" value="F:microtubule binding"/>
    <property type="evidence" value="ECO:0007669"/>
    <property type="project" value="InterPro"/>
</dbReference>
<feature type="coiled-coil region" evidence="7">
    <location>
        <begin position="1641"/>
        <end position="1682"/>
    </location>
</feature>
<dbReference type="SMART" id="SM00250">
    <property type="entry name" value="PLEC"/>
    <property type="match status" value="7"/>
</dbReference>
<accession>A0A9W2Z7B5</accession>
<name>A0A9W2Z7B5_BIOGL</name>
<sequence length="3486" mass="396780">MSSRRDATPVELCLNKVKERQQQLDELPLTDHYIGTQQCLQELRNGSNTFLEVTQKVEEIKKSRGHTHNKEFDNLETELLLTEDLNQQKKRCLETVLFVSEIENLLQNVESDIEARALYLSQRPLVFDSVYRGEDVPAQSKIHKDCVSAIRKSWSWIQTVNECLGIHIENAASYHQFYHDVRHLEENMLSFLLWMDSSTVRAQVKTQDPNVMLKHFRLIIKQLLDYQGQLDLLTERSRDIHPVHYRKELPEWPLKARALVQYQHKHVSLAKGDFVMILENSDAERWKIKTLDGIESEVPAIVLVIPPADPSCFQQIDKLREQIKVNSFIAAKRLRSHLIQFLSSAISQTQSKDLEGLSAQQKYELMKMVNEAADVLKGADSEFLQLNNLFISFRKLISHIKPGDAGVINSTIQRWNKTGALVRMFVELGIYSRHYSEELSSQRKEEMFMVKDMGSNYTYTSKAYFERVVPTYEIDIITKETKMTAFKSDLYIFERNRDKTSHTIKKTKADSVQAAVGEDVVDGRPDVSFQSTLKNFAISGIVDPRTKQRLTISQALAKGVLNTDFGTYNNLEKGEIIPIIEAIARGYISVDYENHEQALNELETKVYTVSGVVNPKTGEIVSAKESINSGLFNLKTGKFTNPVTGEELSLCDAVRAGYILADSALQDEDNPLFSTSTSIVLEDAKYTVLAVTNLSTGQDVSLSQAIKDGIIDPIHGIYKNNCTGETMPIEEAFKRGYIKGKLFDPLQDKEDENVLCYQQLQVKKQILKAGQLVAGNLQSSDPNELLLNKLREIENTANIMIQNPKTGKPISLEDSVLSGCINLADGSFETQNGEIISITEACALGLIEGQTLKEILRVYQQLSLANLVSSGQFDPYTGLVTDLKSGQTLTLQAAVESRVIDPTSTFFYDLAQNRVLSLSEAFDTGRLNKLSGEVIHPSTGEKLSVEQAELKKQINCDINPDEIVERLESLALLRRCMDTHQPAIRVPNVQHLVSVEEAVTMGILQVPKAAYVEEETVGQVQLGLAVQMERMDSQVALTILAALDKHSLEQEIGQGHFNPTTGMYVNPKTQKQFTIDEAHKSGLWNPYCVFLVDTETDSVTSLGYLADKGKFDPVSCHYLSDTMDTSMTINEAIAKGLILPYIEPEKYVDTSCALKDLIDSGKVNPRTTDFMAANDLRLSLRDALANGFLTMGSKVKIDSETGAVVLASNEIVVQSLIQVKEQSDWLSDIANVLASQGLPSEKLDTLKRQTEDCLGLKEEISRNEPELRNVISQAEQIMQENVKTQDNQKVKDEVAQQFQKLKSSTTDLKVRFDMVNTETDNRSQKLSQMGRNLEELYYQMEELDQWLDSAIEKTQDFQLPSVEIDIQYTSMKELLEELKEREEDLSSIVKSADAFKENIQDVDKDVESFRKRLDILPTLREAGDAGVLDDELESIEAKFKDISKECAKQMERIGSLAKLSKIVNEHKERLSQAYPVIQENLNKLIEDEDFGLDPHRAAIDRDNLRNIKSDLIGQERKLKDLLAAGDRLVSGLLDSERNEEAEEVQAMLEFLREEHDRLQEDISEQEQQLDAAAAEQHNVLGRLEGIEMSLRECEEQVANQRDISLDKEKLSQQIQDQRLVNAKIASNRSLLERLCLDVEGNNEAEQKLKNLMELAEALETQAEERTQELEELLTNIVEYESKAVELDSWLSESIKTLKPKSGAPKPTKTKVEGLYEGKAEKDGEMETLRQMCDHLSEASWVKDKYALKELLADVETKWNDLTELLVQQVSLEALSEIDGMLKYLDKAENEINTAESISIDPETLSIQLREHKIFDTDLKGKRNAVKDIIDKCTHMLRETANSQSDEIKFRLDTITQQADLVCQLSADRLHQLEAALPLATHYGENQTEVCAWLDEMEAELVAQGEPGLNLEQVKKQHDNLKANQQIIEDRKLFIDDLNSTGLELMDICAEQDAVDIQNRLLDINKRYEGLKSKAHTKSRDLTDAKRKLTQEAGDTLDHLKDELDGLHQTVTNADPIPSSPEKLRNEIDENKAVLEDLEHQKQALAKAEDVAKNPKAYGVEDLTDAEELRHKYKEICDMSKDIRLMAEARDKNLTTALKLSEKFYDMSVDVMSGLRDLKDCMYNQELPGLDPEAIKEQQAELAGFKKELEKARELVGECRQIGHDLSNVCGQSGAIEIQKQMEDLSHMTDEVNDKIRDRGDELRGAFQHADHFKKLVDIFQQHSNSQLIQSINSWLPQAEHQLALMKQPSPDPNTLQRQIEELKVFKSDIHPHIVDMQQLVQEAASLKDISPLASEALMKPVKVLNEKWSELIRGLTDRENQLTDMQLKVGEVNQAMEDIIVSLDEAQSQMDAMEEVQGDTKYLETRIRKLELMEADIKNKDKVVHKLNKAVDDMLQQSDVNVTESPLHKKRIEMKEKLRNTSATLRQKENRLQESIRKIKRFLGEIDDQLAQVNEFRSELKTNEPFGALPDSAEKQYAEFVIKCQHLDEQERDIEQLLNTGQDLIDHCKSAHDVQDITDHVKRLKERWTDTKDRARKRKEKMEGHLLNVSHFHDTLKVFTDWLNNAEISMRGCKYPSKLVKIVTNQIAEHNTFKADLLAQAENMNMLDQSGTYLKFFGKKQDTVYVKNMQVGIRLRWKKLLRRSDERTRLLEQAYKEDKRFDDSWHELCDWLDQSMQSMSKFALSANQPAGTKQDIDELKKHEMIVRFNQQLTLKHPTFFSTTRLGRNLKDRCVKSDPEREILNQMLEDLKNKWNSVRSVVSRSQNKLDEALLNSGRVSDALQSLLEWLQKAEAALDEEMPILGDLDTVHMLIEQHRNIQQELTAREATVLTMRAPGNLPAQQASELAQLWDRVNHLCDIRESKLKEALKLAEEFQDVVTLMREFLPQAEAQLKFRALPEDEMVIFQLIEKHEKFQEDLRNHQESVEKIKGLAEDILSSCHPNAVRFVKYYLTITQTRWDQLLHRATTRGQRLQEALRNIQGNAALLEELLAWLTDAQALLATKERDPIPDDLKVVETLLKEHLEFHEEVTSKNNDAERLSKLVTSESKMAAQSKGYGSNMKLNEFDGYNPRVIALQNKWRTVWHMSMDRKKRLQDAHDTLLELESFKNFDFDLWRQRYLNWIQAKKFRITDFFRRQDKDSDGFLDREEFISGMLKSKFPTNRTELSAVFDIFDKASNGFIEYKNFVDALKADRKNRIKNNNRSAKSDVELIHEEIEKELSNCQCRQSFKAEWLEEGKYRFGEKQKTCLVRFLNHTVMVRVGGGWVTLEEFLEQNDPCRAKGRTNFDLRETLALSDGSIVGSRRGSNSGRTSPFPTGVRRRQNDTGYASSNSSGSNDSSLRRSRVASSMVNLASPLNNSHHYMNSTLSRNADTYGSTGNLNRSKRLSTSSSNITGRKTPTPIGGKPRSHIFTTRATTPTVAFGSSVRSRPTTPTFSPHSSTPQRPGSATPTKGLTGPAVGPPRQRKLPTTPRTPTTPTQQTSQQFR</sequence>
<feature type="domain" description="EF-hand" evidence="9">
    <location>
        <begin position="3161"/>
        <end position="3196"/>
    </location>
</feature>
<dbReference type="InterPro" id="IPR002017">
    <property type="entry name" value="Spectrin_repeat"/>
</dbReference>
<dbReference type="InterPro" id="IPR018159">
    <property type="entry name" value="Spectrin/alpha-actinin"/>
</dbReference>
<evidence type="ECO:0000256" key="6">
    <source>
        <dbReference type="ARBA" id="ARBA00023212"/>
    </source>
</evidence>
<dbReference type="InterPro" id="IPR001101">
    <property type="entry name" value="Plectin_repeat"/>
</dbReference>
<dbReference type="OrthoDB" id="2250192at2759"/>
<keyword evidence="4" id="KW-0677">Repeat</keyword>
<keyword evidence="7" id="KW-0175">Coiled coil</keyword>
<evidence type="ECO:0000256" key="4">
    <source>
        <dbReference type="ARBA" id="ARBA00022737"/>
    </source>
</evidence>
<evidence type="ECO:0000256" key="7">
    <source>
        <dbReference type="SAM" id="Coils"/>
    </source>
</evidence>
<evidence type="ECO:0000256" key="8">
    <source>
        <dbReference type="SAM" id="MobiDB-lite"/>
    </source>
</evidence>
<dbReference type="CDD" id="cd00051">
    <property type="entry name" value="EFh"/>
    <property type="match status" value="1"/>
</dbReference>
<keyword evidence="5" id="KW-0106">Calcium</keyword>
<feature type="domain" description="EF-hand" evidence="9">
    <location>
        <begin position="3125"/>
        <end position="3160"/>
    </location>
</feature>
<dbReference type="InterPro" id="IPR011992">
    <property type="entry name" value="EF-hand-dom_pair"/>
</dbReference>
<feature type="compositionally biased region" description="Polar residues" evidence="8">
    <location>
        <begin position="3345"/>
        <end position="3397"/>
    </location>
</feature>
<dbReference type="PROSITE" id="PS51460">
    <property type="entry name" value="GAR"/>
    <property type="match status" value="1"/>
</dbReference>
<evidence type="ECO:0000256" key="1">
    <source>
        <dbReference type="ARBA" id="ARBA00004245"/>
    </source>
</evidence>
<dbReference type="PROSITE" id="PS00018">
    <property type="entry name" value="EF_HAND_1"/>
    <property type="match status" value="1"/>
</dbReference>
<keyword evidence="6" id="KW-0206">Cytoskeleton</keyword>
<dbReference type="GO" id="GO:0045104">
    <property type="term" value="P:intermediate filament cytoskeleton organization"/>
    <property type="evidence" value="ECO:0007669"/>
    <property type="project" value="InterPro"/>
</dbReference>
<dbReference type="OMA" id="IESRWDS"/>
<feature type="region of interest" description="Disordered" evidence="8">
    <location>
        <begin position="3298"/>
        <end position="3486"/>
    </location>
</feature>
<feature type="compositionally biased region" description="Low complexity" evidence="8">
    <location>
        <begin position="3424"/>
        <end position="3442"/>
    </location>
</feature>
<protein>
    <submittedName>
        <fullName evidence="12 13">Microtubule-actin cross-linking factor 1-like isoform X1</fullName>
    </submittedName>
</protein>
<dbReference type="Pfam" id="PF02187">
    <property type="entry name" value="GAS2"/>
    <property type="match status" value="1"/>
</dbReference>
<dbReference type="SMART" id="SM00150">
    <property type="entry name" value="SPEC"/>
    <property type="match status" value="15"/>
</dbReference>
<feature type="compositionally biased region" description="Low complexity" evidence="8">
    <location>
        <begin position="3329"/>
        <end position="3338"/>
    </location>
</feature>
<dbReference type="InterPro" id="IPR041615">
    <property type="entry name" value="Desmoplakin_SH3"/>
</dbReference>
<dbReference type="InterPro" id="IPR043197">
    <property type="entry name" value="Plakin"/>
</dbReference>
<dbReference type="Proteomes" id="UP001165740">
    <property type="component" value="Chromosome 16"/>
</dbReference>
<keyword evidence="3" id="KW-0597">Phosphoprotein</keyword>
<feature type="coiled-coil region" evidence="7">
    <location>
        <begin position="2411"/>
        <end position="2445"/>
    </location>
</feature>
<keyword evidence="11" id="KW-1185">Reference proteome</keyword>
<dbReference type="PANTHER" id="PTHR23169:SF23">
    <property type="entry name" value="SHORT STOP, ISOFORM H"/>
    <property type="match status" value="1"/>
</dbReference>
<evidence type="ECO:0000259" key="9">
    <source>
        <dbReference type="PROSITE" id="PS50222"/>
    </source>
</evidence>
<evidence type="ECO:0000256" key="2">
    <source>
        <dbReference type="ARBA" id="ARBA00022490"/>
    </source>
</evidence>
<dbReference type="GO" id="GO:0005886">
    <property type="term" value="C:plasma membrane"/>
    <property type="evidence" value="ECO:0007669"/>
    <property type="project" value="UniProtKB-SubCell"/>
</dbReference>
<dbReference type="SMART" id="SM00243">
    <property type="entry name" value="GAS2"/>
    <property type="match status" value="1"/>
</dbReference>
<evidence type="ECO:0000313" key="14">
    <source>
        <dbReference type="RefSeq" id="XP_055870826.1"/>
    </source>
</evidence>
<dbReference type="GeneID" id="106066346"/>
<dbReference type="Pfam" id="PF00681">
    <property type="entry name" value="Plectin"/>
    <property type="match status" value="1"/>
</dbReference>
<organism evidence="11 13">
    <name type="scientific">Biomphalaria glabrata</name>
    <name type="common">Bloodfluke planorb</name>
    <name type="synonym">Freshwater snail</name>
    <dbReference type="NCBI Taxonomy" id="6526"/>
    <lineage>
        <taxon>Eukaryota</taxon>
        <taxon>Metazoa</taxon>
        <taxon>Spiralia</taxon>
        <taxon>Lophotrochozoa</taxon>
        <taxon>Mollusca</taxon>
        <taxon>Gastropoda</taxon>
        <taxon>Heterobranchia</taxon>
        <taxon>Euthyneura</taxon>
        <taxon>Panpulmonata</taxon>
        <taxon>Hygrophila</taxon>
        <taxon>Lymnaeoidea</taxon>
        <taxon>Planorbidae</taxon>
        <taxon>Biomphalaria</taxon>
    </lineage>
</organism>
<dbReference type="SUPFAM" id="SSF47473">
    <property type="entry name" value="EF-hand"/>
    <property type="match status" value="1"/>
</dbReference>
<dbReference type="RefSeq" id="XP_055870826.1">
    <property type="nucleotide sequence ID" value="XM_056014851.1"/>
</dbReference>
<dbReference type="SUPFAM" id="SSF75399">
    <property type="entry name" value="Plakin repeat"/>
    <property type="match status" value="4"/>
</dbReference>
<dbReference type="InterPro" id="IPR003108">
    <property type="entry name" value="GAR_dom"/>
</dbReference>
<comment type="subcellular location">
    <subcellularLocation>
        <location evidence="1">Cytoplasm</location>
        <location evidence="1">Cytoskeleton</location>
    </subcellularLocation>
</comment>
<dbReference type="Pfam" id="PF17902">
    <property type="entry name" value="SH3_10"/>
    <property type="match status" value="1"/>
</dbReference>
<evidence type="ECO:0000313" key="13">
    <source>
        <dbReference type="RefSeq" id="XP_055870824.1"/>
    </source>
</evidence>
<feature type="compositionally biased region" description="Polar residues" evidence="8">
    <location>
        <begin position="3443"/>
        <end position="3452"/>
    </location>
</feature>
<feature type="compositionally biased region" description="Polar residues" evidence="8">
    <location>
        <begin position="3410"/>
        <end position="3419"/>
    </location>
</feature>
<proteinExistence type="predicted"/>
<dbReference type="InterPro" id="IPR002048">
    <property type="entry name" value="EF_hand_dom"/>
</dbReference>
<dbReference type="Gene3D" id="3.30.920.20">
    <property type="entry name" value="Gas2-like domain"/>
    <property type="match status" value="1"/>
</dbReference>
<dbReference type="InterPro" id="IPR036534">
    <property type="entry name" value="GAR_dom_sf"/>
</dbReference>
<evidence type="ECO:0000313" key="12">
    <source>
        <dbReference type="RefSeq" id="XP_055870823.1"/>
    </source>
</evidence>
<dbReference type="InterPro" id="IPR018247">
    <property type="entry name" value="EF_Hand_1_Ca_BS"/>
</dbReference>
<dbReference type="Pfam" id="PF00435">
    <property type="entry name" value="Spectrin"/>
    <property type="match status" value="6"/>
</dbReference>
<dbReference type="Gene3D" id="1.20.58.60">
    <property type="match status" value="16"/>
</dbReference>
<dbReference type="SUPFAM" id="SSF143575">
    <property type="entry name" value="GAS2 domain-like"/>
    <property type="match status" value="1"/>
</dbReference>
<dbReference type="RefSeq" id="XP_055870823.1">
    <property type="nucleotide sequence ID" value="XM_056014848.1"/>
</dbReference>
<feature type="coiled-coil region" evidence="7">
    <location>
        <begin position="1368"/>
        <end position="1452"/>
    </location>
</feature>
<dbReference type="SMART" id="SM00054">
    <property type="entry name" value="EFh"/>
    <property type="match status" value="2"/>
</dbReference>
<feature type="compositionally biased region" description="Low complexity" evidence="8">
    <location>
        <begin position="3298"/>
        <end position="3312"/>
    </location>
</feature>
<feature type="compositionally biased region" description="Low complexity" evidence="8">
    <location>
        <begin position="3467"/>
        <end position="3486"/>
    </location>
</feature>
<dbReference type="GO" id="GO:0005856">
    <property type="term" value="C:cytoskeleton"/>
    <property type="evidence" value="ECO:0007669"/>
    <property type="project" value="UniProtKB-SubCell"/>
</dbReference>
<dbReference type="PROSITE" id="PS50222">
    <property type="entry name" value="EF_HAND_2"/>
    <property type="match status" value="2"/>
</dbReference>
<dbReference type="Gene3D" id="3.90.1290.10">
    <property type="entry name" value="Plakin repeat"/>
    <property type="match status" value="3"/>
</dbReference>
<evidence type="ECO:0000313" key="11">
    <source>
        <dbReference type="Proteomes" id="UP001165740"/>
    </source>
</evidence>
<feature type="coiled-coil region" evidence="7">
    <location>
        <begin position="1541"/>
        <end position="1575"/>
    </location>
</feature>
<dbReference type="PANTHER" id="PTHR23169">
    <property type="entry name" value="ENVOPLAKIN"/>
    <property type="match status" value="1"/>
</dbReference>
<gene>
    <name evidence="12 13 14" type="primary">LOC106066346</name>
</gene>
<dbReference type="CDD" id="cd00176">
    <property type="entry name" value="SPEC"/>
    <property type="match status" value="8"/>
</dbReference>
<evidence type="ECO:0000259" key="10">
    <source>
        <dbReference type="PROSITE" id="PS51460"/>
    </source>
</evidence>
<dbReference type="RefSeq" id="XP_055870824.1">
    <property type="nucleotide sequence ID" value="XM_056014849.1"/>
</dbReference>
<dbReference type="Gene3D" id="1.10.238.10">
    <property type="entry name" value="EF-hand"/>
    <property type="match status" value="1"/>
</dbReference>
<reference evidence="12 13" key="1">
    <citation type="submission" date="2025-04" db="UniProtKB">
        <authorList>
            <consortium name="RefSeq"/>
        </authorList>
    </citation>
    <scope>IDENTIFICATION</scope>
</reference>
<keyword evidence="2" id="KW-0963">Cytoplasm</keyword>